<evidence type="ECO:0000313" key="1">
    <source>
        <dbReference type="EMBL" id="KAI7984099.1"/>
    </source>
</evidence>
<name>A0ACC0F616_9ERIC</name>
<dbReference type="Proteomes" id="UP001060215">
    <property type="component" value="Chromosome 11"/>
</dbReference>
<proteinExistence type="predicted"/>
<evidence type="ECO:0000313" key="2">
    <source>
        <dbReference type="Proteomes" id="UP001060215"/>
    </source>
</evidence>
<comment type="caution">
    <text evidence="1">The sequence shown here is derived from an EMBL/GenBank/DDBJ whole genome shotgun (WGS) entry which is preliminary data.</text>
</comment>
<gene>
    <name evidence="1" type="ORF">LOK49_LG15G01568</name>
</gene>
<sequence>MVLFPPGKGHMPRYCFPRARAICHGIVSPGRGSYATVLFPPGEGHMPRYCFPRARAICHGIVSPGRGPYELRVPQYISENWTIIHNS</sequence>
<protein>
    <submittedName>
        <fullName evidence="1">Uncharacterized protein</fullName>
    </submittedName>
</protein>
<organism evidence="1 2">
    <name type="scientific">Camellia lanceoleosa</name>
    <dbReference type="NCBI Taxonomy" id="1840588"/>
    <lineage>
        <taxon>Eukaryota</taxon>
        <taxon>Viridiplantae</taxon>
        <taxon>Streptophyta</taxon>
        <taxon>Embryophyta</taxon>
        <taxon>Tracheophyta</taxon>
        <taxon>Spermatophyta</taxon>
        <taxon>Magnoliopsida</taxon>
        <taxon>eudicotyledons</taxon>
        <taxon>Gunneridae</taxon>
        <taxon>Pentapetalae</taxon>
        <taxon>asterids</taxon>
        <taxon>Ericales</taxon>
        <taxon>Theaceae</taxon>
        <taxon>Camellia</taxon>
    </lineage>
</organism>
<reference evidence="1 2" key="1">
    <citation type="journal article" date="2022" name="Plant J.">
        <title>Chromosome-level genome of Camellia lanceoleosa provides a valuable resource for understanding genome evolution and self-incompatibility.</title>
        <authorList>
            <person name="Gong W."/>
            <person name="Xiao S."/>
            <person name="Wang L."/>
            <person name="Liao Z."/>
            <person name="Chang Y."/>
            <person name="Mo W."/>
            <person name="Hu G."/>
            <person name="Li W."/>
            <person name="Zhao G."/>
            <person name="Zhu H."/>
            <person name="Hu X."/>
            <person name="Ji K."/>
            <person name="Xiang X."/>
            <person name="Song Q."/>
            <person name="Yuan D."/>
            <person name="Jin S."/>
            <person name="Zhang L."/>
        </authorList>
    </citation>
    <scope>NUCLEOTIDE SEQUENCE [LARGE SCALE GENOMIC DNA]</scope>
    <source>
        <strain evidence="1">SQ_2022a</strain>
    </source>
</reference>
<keyword evidence="2" id="KW-1185">Reference proteome</keyword>
<accession>A0ACC0F616</accession>
<dbReference type="EMBL" id="CM045768">
    <property type="protein sequence ID" value="KAI7984099.1"/>
    <property type="molecule type" value="Genomic_DNA"/>
</dbReference>